<dbReference type="InterPro" id="IPR000944">
    <property type="entry name" value="Tscrpt_reg_Rrf2"/>
</dbReference>
<dbReference type="GO" id="GO:0003700">
    <property type="term" value="F:DNA-binding transcription factor activity"/>
    <property type="evidence" value="ECO:0007669"/>
    <property type="project" value="TreeGrafter"/>
</dbReference>
<reference evidence="1 2" key="1">
    <citation type="submission" date="2018-10" db="EMBL/GenBank/DDBJ databases">
        <title>Anaerotruncus faecis sp. nov., isolated from human feces.</title>
        <authorList>
            <person name="Wang Y.-J."/>
        </authorList>
    </citation>
    <scope>NUCLEOTIDE SEQUENCE [LARGE SCALE GENOMIC DNA]</scope>
    <source>
        <strain evidence="1 2">22A2-44</strain>
    </source>
</reference>
<dbReference type="PANTHER" id="PTHR33221:SF15">
    <property type="entry name" value="HTH-TYPE TRANSCRIPTIONAL REGULATOR YWGB-RELATED"/>
    <property type="match status" value="1"/>
</dbReference>
<dbReference type="PANTHER" id="PTHR33221">
    <property type="entry name" value="WINGED HELIX-TURN-HELIX TRANSCRIPTIONAL REGULATOR, RRF2 FAMILY"/>
    <property type="match status" value="1"/>
</dbReference>
<dbReference type="Proteomes" id="UP000276301">
    <property type="component" value="Unassembled WGS sequence"/>
</dbReference>
<evidence type="ECO:0000313" key="2">
    <source>
        <dbReference type="Proteomes" id="UP000276301"/>
    </source>
</evidence>
<organism evidence="1 2">
    <name type="scientific">Anaerotruncus massiliensis</name>
    <name type="common">ex Liu et al. 2021</name>
    <dbReference type="NCBI Taxonomy" id="2321404"/>
    <lineage>
        <taxon>Bacteria</taxon>
        <taxon>Bacillati</taxon>
        <taxon>Bacillota</taxon>
        <taxon>Clostridia</taxon>
        <taxon>Eubacteriales</taxon>
        <taxon>Oscillospiraceae</taxon>
        <taxon>Anaerotruncus</taxon>
    </lineage>
</organism>
<dbReference type="AlphaFoldDB" id="A0A498CQ11"/>
<keyword evidence="2" id="KW-1185">Reference proteome</keyword>
<dbReference type="InterPro" id="IPR036390">
    <property type="entry name" value="WH_DNA-bd_sf"/>
</dbReference>
<dbReference type="GO" id="GO:0005829">
    <property type="term" value="C:cytosol"/>
    <property type="evidence" value="ECO:0007669"/>
    <property type="project" value="TreeGrafter"/>
</dbReference>
<dbReference type="Gene3D" id="1.10.10.10">
    <property type="entry name" value="Winged helix-like DNA-binding domain superfamily/Winged helix DNA-binding domain"/>
    <property type="match status" value="1"/>
</dbReference>
<protein>
    <submittedName>
        <fullName evidence="1">Rrf2 family transcriptional regulator</fullName>
    </submittedName>
</protein>
<proteinExistence type="predicted"/>
<dbReference type="SUPFAM" id="SSF46785">
    <property type="entry name" value="Winged helix' DNA-binding domain"/>
    <property type="match status" value="1"/>
</dbReference>
<dbReference type="InterPro" id="IPR036388">
    <property type="entry name" value="WH-like_DNA-bd_sf"/>
</dbReference>
<dbReference type="EMBL" id="RCHT01000006">
    <property type="protein sequence ID" value="RLL12423.1"/>
    <property type="molecule type" value="Genomic_DNA"/>
</dbReference>
<dbReference type="PROSITE" id="PS51197">
    <property type="entry name" value="HTH_RRF2_2"/>
    <property type="match status" value="1"/>
</dbReference>
<accession>A0A498CQ11</accession>
<dbReference type="RefSeq" id="WP_121586499.1">
    <property type="nucleotide sequence ID" value="NZ_RCHT01000006.1"/>
</dbReference>
<evidence type="ECO:0000313" key="1">
    <source>
        <dbReference type="EMBL" id="RLL12423.1"/>
    </source>
</evidence>
<gene>
    <name evidence="1" type="ORF">D4A47_05470</name>
</gene>
<name>A0A498CQ11_9FIRM</name>
<comment type="caution">
    <text evidence="1">The sequence shown here is derived from an EMBL/GenBank/DDBJ whole genome shotgun (WGS) entry which is preliminary data.</text>
</comment>
<sequence>MKMNTQFTVAIHTMMLIMINPDRKMTSEMISESTGANPVLIRQIFGKLKTAGLLQISTGRGITKLAKAPDEINLWDVYTAVEGDHADELFTFHQNISKECRVGCSFKEILNPHVDKALRAMKDELSAVSLEQLLREWGAIK</sequence>
<dbReference type="Pfam" id="PF02082">
    <property type="entry name" value="Rrf2"/>
    <property type="match status" value="1"/>
</dbReference>